<proteinExistence type="predicted"/>
<dbReference type="Pfam" id="PF00313">
    <property type="entry name" value="CSD"/>
    <property type="match status" value="2"/>
</dbReference>
<dbReference type="GO" id="GO:0005829">
    <property type="term" value="C:cytosol"/>
    <property type="evidence" value="ECO:0007669"/>
    <property type="project" value="UniProtKB-ARBA"/>
</dbReference>
<organism evidence="3 4">
    <name type="scientific">Pseudochelatococcus contaminans</name>
    <dbReference type="NCBI Taxonomy" id="1538103"/>
    <lineage>
        <taxon>Bacteria</taxon>
        <taxon>Pseudomonadati</taxon>
        <taxon>Pseudomonadota</taxon>
        <taxon>Alphaproteobacteria</taxon>
        <taxon>Hyphomicrobiales</taxon>
        <taxon>Chelatococcaceae</taxon>
        <taxon>Pseudochelatococcus</taxon>
    </lineage>
</organism>
<evidence type="ECO:0000313" key="4">
    <source>
        <dbReference type="Proteomes" id="UP000537592"/>
    </source>
</evidence>
<name>A0A7W5Z161_9HYPH</name>
<gene>
    <name evidence="3" type="ORF">FHS81_000187</name>
</gene>
<protein>
    <submittedName>
        <fullName evidence="3">CspA family cold shock protein</fullName>
    </submittedName>
</protein>
<dbReference type="AlphaFoldDB" id="A0A7W5Z161"/>
<dbReference type="InterPro" id="IPR011129">
    <property type="entry name" value="CSD"/>
</dbReference>
<feature type="region of interest" description="Disordered" evidence="1">
    <location>
        <begin position="122"/>
        <end position="156"/>
    </location>
</feature>
<dbReference type="GO" id="GO:0003676">
    <property type="term" value="F:nucleic acid binding"/>
    <property type="evidence" value="ECO:0007669"/>
    <property type="project" value="InterPro"/>
</dbReference>
<feature type="domain" description="CSD" evidence="2">
    <location>
        <begin position="155"/>
        <end position="220"/>
    </location>
</feature>
<feature type="compositionally biased region" description="Basic and acidic residues" evidence="1">
    <location>
        <begin position="16"/>
        <end position="39"/>
    </location>
</feature>
<accession>A0A7W5Z161</accession>
<dbReference type="EMBL" id="JACICC010000001">
    <property type="protein sequence ID" value="MBB3808133.1"/>
    <property type="molecule type" value="Genomic_DNA"/>
</dbReference>
<feature type="region of interest" description="Disordered" evidence="1">
    <location>
        <begin position="1"/>
        <end position="52"/>
    </location>
</feature>
<dbReference type="PROSITE" id="PS51857">
    <property type="entry name" value="CSD_2"/>
    <property type="match status" value="1"/>
</dbReference>
<dbReference type="InterPro" id="IPR012340">
    <property type="entry name" value="NA-bd_OB-fold"/>
</dbReference>
<comment type="caution">
    <text evidence="3">The sequence shown here is derived from an EMBL/GenBank/DDBJ whole genome shotgun (WGS) entry which is preliminary data.</text>
</comment>
<dbReference type="Gene3D" id="2.40.50.140">
    <property type="entry name" value="Nucleic acid-binding proteins"/>
    <property type="match status" value="2"/>
</dbReference>
<dbReference type="CDD" id="cd04458">
    <property type="entry name" value="CSP_CDS"/>
    <property type="match status" value="2"/>
</dbReference>
<dbReference type="RefSeq" id="WP_183750166.1">
    <property type="nucleotide sequence ID" value="NZ_JACICC010000001.1"/>
</dbReference>
<dbReference type="SMART" id="SM00357">
    <property type="entry name" value="CSP"/>
    <property type="match status" value="2"/>
</dbReference>
<keyword evidence="4" id="KW-1185">Reference proteome</keyword>
<evidence type="ECO:0000313" key="3">
    <source>
        <dbReference type="EMBL" id="MBB3808133.1"/>
    </source>
</evidence>
<dbReference type="PRINTS" id="PR00050">
    <property type="entry name" value="COLDSHOCK"/>
</dbReference>
<evidence type="ECO:0000259" key="2">
    <source>
        <dbReference type="PROSITE" id="PS51857"/>
    </source>
</evidence>
<reference evidence="3 4" key="1">
    <citation type="submission" date="2020-08" db="EMBL/GenBank/DDBJ databases">
        <title>Genomic Encyclopedia of Type Strains, Phase IV (KMG-IV): sequencing the most valuable type-strain genomes for metagenomic binning, comparative biology and taxonomic classification.</title>
        <authorList>
            <person name="Goeker M."/>
        </authorList>
    </citation>
    <scope>NUCLEOTIDE SEQUENCE [LARGE SCALE GENOMIC DNA]</scope>
    <source>
        <strain evidence="3 4">DSM 28760</strain>
    </source>
</reference>
<dbReference type="PANTHER" id="PTHR11544">
    <property type="entry name" value="COLD SHOCK DOMAIN CONTAINING PROTEINS"/>
    <property type="match status" value="1"/>
</dbReference>
<evidence type="ECO:0000256" key="1">
    <source>
        <dbReference type="SAM" id="MobiDB-lite"/>
    </source>
</evidence>
<dbReference type="SUPFAM" id="SSF50249">
    <property type="entry name" value="Nucleic acid-binding proteins"/>
    <property type="match status" value="2"/>
</dbReference>
<dbReference type="Proteomes" id="UP000537592">
    <property type="component" value="Unassembled WGS sequence"/>
</dbReference>
<sequence>MNRYDDSRDARRRGARRDSFEPRDSGYGHSSRQDHDSRDSYYSSPSTPAGPAIEATVKWFNPSKGFGFVAASDGSGDAFLSLRTLEAAGHGGAETGARALVRLRDGPKGPQVAEVLELEDLPPQDRPARPPRAGGFGGGGGGGGYPPRVDGPSEDVNGTVKWYNRDKGFGFVQPDDGGRDVFVHASTLQRAGLTDLAEGQRVLMGVVAGAKGREASNIALD</sequence>
<feature type="compositionally biased region" description="Gly residues" evidence="1">
    <location>
        <begin position="134"/>
        <end position="145"/>
    </location>
</feature>
<dbReference type="InterPro" id="IPR050181">
    <property type="entry name" value="Cold_shock_domain"/>
</dbReference>
<dbReference type="InterPro" id="IPR002059">
    <property type="entry name" value="CSP_DNA-bd"/>
</dbReference>